<dbReference type="Proteomes" id="UP000315389">
    <property type="component" value="Unassembled WGS sequence"/>
</dbReference>
<dbReference type="AlphaFoldDB" id="A0A542ZTB6"/>
<keyword evidence="3" id="KW-1185">Reference proteome</keyword>
<sequence>MGIEALEIFFLSLLVVVAVTVVWFAGFVVYRLFKS</sequence>
<keyword evidence="1" id="KW-1133">Transmembrane helix</keyword>
<reference evidence="2 3" key="1">
    <citation type="submission" date="2019-06" db="EMBL/GenBank/DDBJ databases">
        <title>Sequencing the genomes of 1000 actinobacteria strains.</title>
        <authorList>
            <person name="Klenk H.-P."/>
        </authorList>
    </citation>
    <scope>NUCLEOTIDE SEQUENCE [LARGE SCALE GENOMIC DNA]</scope>
    <source>
        <strain evidence="2 3">DSM 4813</strain>
    </source>
</reference>
<protein>
    <submittedName>
        <fullName evidence="2">Uncharacterized protein</fullName>
    </submittedName>
</protein>
<proteinExistence type="predicted"/>
<gene>
    <name evidence="2" type="ORF">FB461_0070</name>
</gene>
<feature type="transmembrane region" description="Helical" evidence="1">
    <location>
        <begin position="6"/>
        <end position="33"/>
    </location>
</feature>
<name>A0A542ZTB6_RARFA</name>
<dbReference type="EMBL" id="VFOS01000001">
    <property type="protein sequence ID" value="TQL63604.1"/>
    <property type="molecule type" value="Genomic_DNA"/>
</dbReference>
<keyword evidence="1" id="KW-0812">Transmembrane</keyword>
<evidence type="ECO:0000313" key="3">
    <source>
        <dbReference type="Proteomes" id="UP000315389"/>
    </source>
</evidence>
<evidence type="ECO:0000313" key="2">
    <source>
        <dbReference type="EMBL" id="TQL63604.1"/>
    </source>
</evidence>
<accession>A0A542ZTB6</accession>
<evidence type="ECO:0000256" key="1">
    <source>
        <dbReference type="SAM" id="Phobius"/>
    </source>
</evidence>
<comment type="caution">
    <text evidence="2">The sequence shown here is derived from an EMBL/GenBank/DDBJ whole genome shotgun (WGS) entry which is preliminary data.</text>
</comment>
<organism evidence="2 3">
    <name type="scientific">Rarobacter faecitabidus</name>
    <dbReference type="NCBI Taxonomy" id="13243"/>
    <lineage>
        <taxon>Bacteria</taxon>
        <taxon>Bacillati</taxon>
        <taxon>Actinomycetota</taxon>
        <taxon>Actinomycetes</taxon>
        <taxon>Micrococcales</taxon>
        <taxon>Rarobacteraceae</taxon>
        <taxon>Rarobacter</taxon>
    </lineage>
</organism>
<keyword evidence="1" id="KW-0472">Membrane</keyword>